<protein>
    <recommendedName>
        <fullName evidence="2">GED domain-containing protein</fullName>
    </recommendedName>
</protein>
<dbReference type="EMBL" id="HBIJ01019292">
    <property type="protein sequence ID" value="CAE0371867.1"/>
    <property type="molecule type" value="Transcribed_RNA"/>
</dbReference>
<dbReference type="InterPro" id="IPR022812">
    <property type="entry name" value="Dynamin"/>
</dbReference>
<dbReference type="GO" id="GO:0008017">
    <property type="term" value="F:microtubule binding"/>
    <property type="evidence" value="ECO:0007669"/>
    <property type="project" value="TreeGrafter"/>
</dbReference>
<feature type="compositionally biased region" description="Polar residues" evidence="1">
    <location>
        <begin position="591"/>
        <end position="600"/>
    </location>
</feature>
<evidence type="ECO:0000313" key="3">
    <source>
        <dbReference type="EMBL" id="CAE0371867.1"/>
    </source>
</evidence>
<feature type="compositionally biased region" description="Polar residues" evidence="1">
    <location>
        <begin position="475"/>
        <end position="491"/>
    </location>
</feature>
<dbReference type="InterPro" id="IPR020850">
    <property type="entry name" value="GED_dom"/>
</dbReference>
<dbReference type="InterPro" id="IPR003130">
    <property type="entry name" value="GED"/>
</dbReference>
<name>A0A7S3NNK1_9STRA</name>
<sequence>MRCVLNVHFLIIILYGLKRIKKKKKTGIIALTKRLSILLVERIRVALPSIKYELQLQRELTTKEFKRLGGETAASDANQMRAEVVRVIAEYTTLLRQSARGNYGNAMLAKRAELRLFGEAQTIFRSLKDEVAATQPRFEDSIFIERLTAEMAAFRGRELPGFTNSQVFYGFMVQNIEQWRPWVEDCRQHYVAAARAVSDNLAQALAPTYPALAVEIRQRAHGIMDRYGDVVAEKLDDVFAKESDPYTTNESMLELINRIRQKNFELALKAVISSAPPGSMMASNQNAKNTAKTHVKHQLGRWYMQTHGVNTTSKVEDMCTLLQAYWDVATKRLVDNVCMTLEHDFTNAVLKEVENECFLFAAEYSNPEKELDLQRLFREDPAIVELRRAAKAKEKRLTQALEAIKQFAPDVVAARPNADKAPKALPPGFFQQPELPKGTKTTAPTFYENEPPPPTYLAPNNYQQRAPPPPPPSNKRGTNHISSSTTFNSGGSRPIDHFDTAVAAAPAALAAAPAAIAAAPYALAAAPAALPYAGAMGASPEAIAAAPAALAAAPAALAAAPAAVAAAPAALAAAPAARGLFDGGGLFGESTVSQTRQSPNEFGLFDNGSGASSKIDAKGLFD</sequence>
<dbReference type="GO" id="GO:0005525">
    <property type="term" value="F:GTP binding"/>
    <property type="evidence" value="ECO:0007669"/>
    <property type="project" value="InterPro"/>
</dbReference>
<dbReference type="GO" id="GO:0016020">
    <property type="term" value="C:membrane"/>
    <property type="evidence" value="ECO:0007669"/>
    <property type="project" value="TreeGrafter"/>
</dbReference>
<proteinExistence type="predicted"/>
<dbReference type="GO" id="GO:0003924">
    <property type="term" value="F:GTPase activity"/>
    <property type="evidence" value="ECO:0007669"/>
    <property type="project" value="InterPro"/>
</dbReference>
<gene>
    <name evidence="3" type="ORF">ALAG00032_LOCUS12649</name>
</gene>
<feature type="domain" description="GED" evidence="2">
    <location>
        <begin position="315"/>
        <end position="412"/>
    </location>
</feature>
<dbReference type="PANTHER" id="PTHR11566">
    <property type="entry name" value="DYNAMIN"/>
    <property type="match status" value="1"/>
</dbReference>
<evidence type="ECO:0000256" key="1">
    <source>
        <dbReference type="SAM" id="MobiDB-lite"/>
    </source>
</evidence>
<organism evidence="3">
    <name type="scientific">Aureoumbra lagunensis</name>
    <dbReference type="NCBI Taxonomy" id="44058"/>
    <lineage>
        <taxon>Eukaryota</taxon>
        <taxon>Sar</taxon>
        <taxon>Stramenopiles</taxon>
        <taxon>Ochrophyta</taxon>
        <taxon>Pelagophyceae</taxon>
        <taxon>Pelagomonadales</taxon>
        <taxon>Aureoumbra</taxon>
    </lineage>
</organism>
<dbReference type="GO" id="GO:0005737">
    <property type="term" value="C:cytoplasm"/>
    <property type="evidence" value="ECO:0007669"/>
    <property type="project" value="TreeGrafter"/>
</dbReference>
<accession>A0A7S3NNK1</accession>
<dbReference type="AlphaFoldDB" id="A0A7S3NNK1"/>
<dbReference type="PROSITE" id="PS51388">
    <property type="entry name" value="GED"/>
    <property type="match status" value="1"/>
</dbReference>
<evidence type="ECO:0000259" key="2">
    <source>
        <dbReference type="PROSITE" id="PS51388"/>
    </source>
</evidence>
<dbReference type="InterPro" id="IPR000375">
    <property type="entry name" value="Dynamin_stalk"/>
</dbReference>
<feature type="region of interest" description="Disordered" evidence="1">
    <location>
        <begin position="418"/>
        <end position="492"/>
    </location>
</feature>
<feature type="region of interest" description="Disordered" evidence="1">
    <location>
        <begin position="591"/>
        <end position="622"/>
    </location>
</feature>
<reference evidence="3" key="1">
    <citation type="submission" date="2021-01" db="EMBL/GenBank/DDBJ databases">
        <authorList>
            <person name="Corre E."/>
            <person name="Pelletier E."/>
            <person name="Niang G."/>
            <person name="Scheremetjew M."/>
            <person name="Finn R."/>
            <person name="Kale V."/>
            <person name="Holt S."/>
            <person name="Cochrane G."/>
            <person name="Meng A."/>
            <person name="Brown T."/>
            <person name="Cohen L."/>
        </authorList>
    </citation>
    <scope>NUCLEOTIDE SEQUENCE</scope>
    <source>
        <strain evidence="3">CCMP1510</strain>
    </source>
</reference>
<dbReference type="Gene3D" id="1.20.120.1240">
    <property type="entry name" value="Dynamin, middle domain"/>
    <property type="match status" value="1"/>
</dbReference>
<dbReference type="Pfam" id="PF02212">
    <property type="entry name" value="GED"/>
    <property type="match status" value="1"/>
</dbReference>
<dbReference type="Pfam" id="PF01031">
    <property type="entry name" value="Dynamin_M"/>
    <property type="match status" value="1"/>
</dbReference>
<dbReference type="GO" id="GO:0005874">
    <property type="term" value="C:microtubule"/>
    <property type="evidence" value="ECO:0007669"/>
    <property type="project" value="TreeGrafter"/>
</dbReference>